<organism evidence="1 2">
    <name type="scientific">Apophysomyces ossiformis</name>
    <dbReference type="NCBI Taxonomy" id="679940"/>
    <lineage>
        <taxon>Eukaryota</taxon>
        <taxon>Fungi</taxon>
        <taxon>Fungi incertae sedis</taxon>
        <taxon>Mucoromycota</taxon>
        <taxon>Mucoromycotina</taxon>
        <taxon>Mucoromycetes</taxon>
        <taxon>Mucorales</taxon>
        <taxon>Mucorineae</taxon>
        <taxon>Mucoraceae</taxon>
        <taxon>Apophysomyces</taxon>
    </lineage>
</organism>
<accession>A0A8H7BHX6</accession>
<evidence type="ECO:0000313" key="1">
    <source>
        <dbReference type="EMBL" id="KAF7722248.1"/>
    </source>
</evidence>
<comment type="caution">
    <text evidence="1">The sequence shown here is derived from an EMBL/GenBank/DDBJ whole genome shotgun (WGS) entry which is preliminary data.</text>
</comment>
<dbReference type="Proteomes" id="UP000605846">
    <property type="component" value="Unassembled WGS sequence"/>
</dbReference>
<keyword evidence="2" id="KW-1185">Reference proteome</keyword>
<dbReference type="PANTHER" id="PTHR47718">
    <property type="entry name" value="OS01G0519700 PROTEIN"/>
    <property type="match status" value="1"/>
</dbReference>
<dbReference type="OrthoDB" id="2422867at2759"/>
<dbReference type="EMBL" id="JABAYA010000205">
    <property type="protein sequence ID" value="KAF7722248.1"/>
    <property type="molecule type" value="Genomic_DNA"/>
</dbReference>
<evidence type="ECO:0008006" key="3">
    <source>
        <dbReference type="Google" id="ProtNLM"/>
    </source>
</evidence>
<name>A0A8H7BHX6_9FUNG</name>
<evidence type="ECO:0000313" key="2">
    <source>
        <dbReference type="Proteomes" id="UP000605846"/>
    </source>
</evidence>
<gene>
    <name evidence="1" type="ORF">EC973_003498</name>
</gene>
<proteinExistence type="predicted"/>
<sequence>MTKPSKTGGWYIHQWEAKHNHAIPKRRDIYAKYRVQPEEIELKIQGLFQGGLNAEAVYTVLKAENVVNITKKDLENRYYNLFKSEYGKKMFDYIVGLQEKQYIVNYTVKENKEIDMVFFCHKEAVIKARRMPESLIIDATYKLTAHKLVFINMVGTSNVKSKEHDTLATYEIAGAWVREEQTYCYEWNLMNDIAETDVLKRRLVKLDIEAMFQKIACTAETKEDMEAAVNEMKEYFLKDGVCKTTSKKKNVKDKNEIDQSVSSQLSEKADNDTIDLTLPAKSTDDERSRALDLLSYVQVYAFWQPIYQQG</sequence>
<dbReference type="PANTHER" id="PTHR47718:SF3">
    <property type="entry name" value="PROTEIN FAR1-RELATED SEQUENCE 5-LIKE"/>
    <property type="match status" value="1"/>
</dbReference>
<dbReference type="AlphaFoldDB" id="A0A8H7BHX6"/>
<reference evidence="1" key="1">
    <citation type="submission" date="2020-01" db="EMBL/GenBank/DDBJ databases">
        <title>Genome Sequencing of Three Apophysomyces-Like Fungal Strains Confirms a Novel Fungal Genus in the Mucoromycota with divergent Burkholderia-like Endosymbiotic Bacteria.</title>
        <authorList>
            <person name="Stajich J.E."/>
            <person name="Macias A.M."/>
            <person name="Carter-House D."/>
            <person name="Lovett B."/>
            <person name="Kasson L.R."/>
            <person name="Berry K."/>
            <person name="Grigoriev I."/>
            <person name="Chang Y."/>
            <person name="Spatafora J."/>
            <person name="Kasson M.T."/>
        </authorList>
    </citation>
    <scope>NUCLEOTIDE SEQUENCE</scope>
    <source>
        <strain evidence="1">NRRL A-21654</strain>
    </source>
</reference>
<protein>
    <recommendedName>
        <fullName evidence="3">MULE transposase domain-containing protein</fullName>
    </recommendedName>
</protein>